<evidence type="ECO:0000256" key="2">
    <source>
        <dbReference type="ARBA" id="ARBA00022679"/>
    </source>
</evidence>
<dbReference type="InterPro" id="IPR015421">
    <property type="entry name" value="PyrdxlP-dep_Trfase_major"/>
</dbReference>
<dbReference type="Gene3D" id="3.40.640.10">
    <property type="entry name" value="Type I PLP-dependent aspartate aminotransferase-like (Major domain)"/>
    <property type="match status" value="1"/>
</dbReference>
<evidence type="ECO:0000313" key="5">
    <source>
        <dbReference type="Proteomes" id="UP000321638"/>
    </source>
</evidence>
<feature type="domain" description="Aminotransferase class I/classII large" evidence="3">
    <location>
        <begin position="26"/>
        <end position="368"/>
    </location>
</feature>
<evidence type="ECO:0000256" key="1">
    <source>
        <dbReference type="ARBA" id="ARBA00001933"/>
    </source>
</evidence>
<dbReference type="Gene3D" id="3.90.1150.10">
    <property type="entry name" value="Aspartate Aminotransferase, domain 1"/>
    <property type="match status" value="1"/>
</dbReference>
<dbReference type="InterPro" id="IPR050087">
    <property type="entry name" value="AON_synthase_class-II"/>
</dbReference>
<accession>A0A5C8PNJ5</accession>
<keyword evidence="2 4" id="KW-0808">Transferase</keyword>
<evidence type="ECO:0000313" key="4">
    <source>
        <dbReference type="EMBL" id="TXL75747.1"/>
    </source>
</evidence>
<sequence length="392" mass="42269">MLKIDVPFFRMHDGRASDTTMVDGRHAINFSTYDYLALNGDRRVTAAAKEAIDRYGTSVGASRPTAGERPIYRELEAALAKLHGVEDALCFVSGHATNVTVIGCLLSKKDLIISDALAHNSILEGIKLSGATSVLFPHNDLDTLEALLREHRPRHRRAMIAVEGLYSMDGDVPDMRRLLAIKRRHDAWLMVDEAHSDGVLGEHGRGIAEEQDIDPTEVEIWMGTLSKAFAATGGYIAGSRALIEFLKIQAPGFLYSVGMPPAMAGAALAALQVLEQEPGRVAALRANGALFLQRARAAGLDVGLSIGASVVSVMTGDTLTTTVLANRLLQQGLYVVPIIFPAVGEKQGRLRFFITARHTAQQIETAVDMTARELSRLRKEPPVAMGLAQAGG</sequence>
<gene>
    <name evidence="4" type="ORF">FHP25_13625</name>
</gene>
<proteinExistence type="predicted"/>
<keyword evidence="5" id="KW-1185">Reference proteome</keyword>
<dbReference type="EMBL" id="VDUZ01000013">
    <property type="protein sequence ID" value="TXL75747.1"/>
    <property type="molecule type" value="Genomic_DNA"/>
</dbReference>
<dbReference type="GO" id="GO:0030170">
    <property type="term" value="F:pyridoxal phosphate binding"/>
    <property type="evidence" value="ECO:0007669"/>
    <property type="project" value="InterPro"/>
</dbReference>
<comment type="cofactor">
    <cofactor evidence="1">
        <name>pyridoxal 5'-phosphate</name>
        <dbReference type="ChEBI" id="CHEBI:597326"/>
    </cofactor>
</comment>
<dbReference type="InterPro" id="IPR004839">
    <property type="entry name" value="Aminotransferase_I/II_large"/>
</dbReference>
<dbReference type="PANTHER" id="PTHR13693">
    <property type="entry name" value="CLASS II AMINOTRANSFERASE/8-AMINO-7-OXONONANOATE SYNTHASE"/>
    <property type="match status" value="1"/>
</dbReference>
<dbReference type="PANTHER" id="PTHR13693:SF3">
    <property type="entry name" value="LD36009P"/>
    <property type="match status" value="1"/>
</dbReference>
<reference evidence="4 5" key="1">
    <citation type="submission" date="2019-06" db="EMBL/GenBank/DDBJ databases">
        <title>New taxonomy in bacterial strain CC-CFT640, isolated from vineyard.</title>
        <authorList>
            <person name="Lin S.-Y."/>
            <person name="Tsai C.-F."/>
            <person name="Young C.-C."/>
        </authorList>
    </citation>
    <scope>NUCLEOTIDE SEQUENCE [LARGE SCALE GENOMIC DNA]</scope>
    <source>
        <strain evidence="4 5">CC-CFT640</strain>
    </source>
</reference>
<dbReference type="Pfam" id="PF00155">
    <property type="entry name" value="Aminotran_1_2"/>
    <property type="match status" value="1"/>
</dbReference>
<dbReference type="SUPFAM" id="SSF53383">
    <property type="entry name" value="PLP-dependent transferases"/>
    <property type="match status" value="1"/>
</dbReference>
<evidence type="ECO:0000259" key="3">
    <source>
        <dbReference type="Pfam" id="PF00155"/>
    </source>
</evidence>
<dbReference type="CDD" id="cd06454">
    <property type="entry name" value="KBL_like"/>
    <property type="match status" value="1"/>
</dbReference>
<organism evidence="4 5">
    <name type="scientific">Vineibacter terrae</name>
    <dbReference type="NCBI Taxonomy" id="2586908"/>
    <lineage>
        <taxon>Bacteria</taxon>
        <taxon>Pseudomonadati</taxon>
        <taxon>Pseudomonadota</taxon>
        <taxon>Alphaproteobacteria</taxon>
        <taxon>Hyphomicrobiales</taxon>
        <taxon>Vineibacter</taxon>
    </lineage>
</organism>
<name>A0A5C8PNJ5_9HYPH</name>
<dbReference type="OrthoDB" id="9807157at2"/>
<dbReference type="AlphaFoldDB" id="A0A5C8PNJ5"/>
<dbReference type="InterPro" id="IPR015424">
    <property type="entry name" value="PyrdxlP-dep_Trfase"/>
</dbReference>
<dbReference type="Proteomes" id="UP000321638">
    <property type="component" value="Unassembled WGS sequence"/>
</dbReference>
<keyword evidence="4" id="KW-0032">Aminotransferase</keyword>
<comment type="caution">
    <text evidence="4">The sequence shown here is derived from an EMBL/GenBank/DDBJ whole genome shotgun (WGS) entry which is preliminary data.</text>
</comment>
<dbReference type="InterPro" id="IPR015422">
    <property type="entry name" value="PyrdxlP-dep_Trfase_small"/>
</dbReference>
<dbReference type="GO" id="GO:0008483">
    <property type="term" value="F:transaminase activity"/>
    <property type="evidence" value="ECO:0007669"/>
    <property type="project" value="UniProtKB-KW"/>
</dbReference>
<protein>
    <submittedName>
        <fullName evidence="4">Aminotransferase class I/II-fold pyridoxal phosphate-dependent enzyme</fullName>
    </submittedName>
</protein>